<dbReference type="Proteomes" id="UP000000552">
    <property type="component" value="Chromosome"/>
</dbReference>
<name>Q98N20_RHILO</name>
<dbReference type="HOGENOM" id="CLU_2864760_0_0_5"/>
<evidence type="ECO:0000313" key="2">
    <source>
        <dbReference type="Proteomes" id="UP000000552"/>
    </source>
</evidence>
<dbReference type="EMBL" id="BA000012">
    <property type="protein sequence ID" value="BAB47943.1"/>
    <property type="molecule type" value="Genomic_DNA"/>
</dbReference>
<dbReference type="KEGG" id="mlo:msr0341"/>
<dbReference type="AlphaFoldDB" id="Q98N20"/>
<gene>
    <name evidence="1" type="ordered locus">msr0341</name>
</gene>
<sequence>MRVRLPFSAGDSPTHLQRRQHFGMGQARAAVAVAADHVRVGDQRIEHRLLGRLHDGCIEIVHAG</sequence>
<proteinExistence type="predicted"/>
<protein>
    <submittedName>
        <fullName evidence="1">Msr0341 protein</fullName>
    </submittedName>
</protein>
<evidence type="ECO:0000313" key="1">
    <source>
        <dbReference type="EMBL" id="BAB47943.1"/>
    </source>
</evidence>
<reference evidence="1 2" key="1">
    <citation type="journal article" date="2000" name="DNA Res.">
        <title>Complete genome structure of the nitrogen-fixing symbiotic bacterium Mesorhizobium loti.</title>
        <authorList>
            <person name="Kaneko T."/>
            <person name="Nakamura Y."/>
            <person name="Sato S."/>
            <person name="Asamizu E."/>
            <person name="Kato T."/>
            <person name="Sasamoto S."/>
            <person name="Watanabe A."/>
            <person name="Idesawa K."/>
            <person name="Ishikawa A."/>
            <person name="Kawashima K."/>
            <person name="Kimura T."/>
            <person name="Kishida Y."/>
            <person name="Kiyokawa C."/>
            <person name="Kohara M."/>
            <person name="Matsumoto M."/>
            <person name="Matsuno A."/>
            <person name="Mochizuki Y."/>
            <person name="Nakayama S."/>
            <person name="Nakazaki N."/>
            <person name="Shimpo S."/>
            <person name="Sugimoto M."/>
            <person name="Takeuchi C."/>
            <person name="Yamada M."/>
            <person name="Tabata S."/>
        </authorList>
    </citation>
    <scope>NUCLEOTIDE SEQUENCE [LARGE SCALE GENOMIC DNA]</scope>
    <source>
        <strain evidence="2">LMG 29417 / CECT 9101 / MAFF 303099</strain>
    </source>
</reference>
<organism evidence="1 2">
    <name type="scientific">Mesorhizobium japonicum (strain LMG 29417 / CECT 9101 / MAFF 303099)</name>
    <name type="common">Mesorhizobium loti (strain MAFF 303099)</name>
    <dbReference type="NCBI Taxonomy" id="266835"/>
    <lineage>
        <taxon>Bacteria</taxon>
        <taxon>Pseudomonadati</taxon>
        <taxon>Pseudomonadota</taxon>
        <taxon>Alphaproteobacteria</taxon>
        <taxon>Hyphomicrobiales</taxon>
        <taxon>Phyllobacteriaceae</taxon>
        <taxon>Mesorhizobium</taxon>
    </lineage>
</organism>
<accession>Q98N20</accession>